<dbReference type="NCBIfam" id="TIGR02937">
    <property type="entry name" value="sigma70-ECF"/>
    <property type="match status" value="1"/>
</dbReference>
<reference evidence="7 8" key="1">
    <citation type="submission" date="2024-10" db="EMBL/GenBank/DDBJ databases">
        <title>The Natural Products Discovery Center: Release of the First 8490 Sequenced Strains for Exploring Actinobacteria Biosynthetic Diversity.</title>
        <authorList>
            <person name="Kalkreuter E."/>
            <person name="Kautsar S.A."/>
            <person name="Yang D."/>
            <person name="Bader C.D."/>
            <person name="Teijaro C.N."/>
            <person name="Fluegel L."/>
            <person name="Davis C.M."/>
            <person name="Simpson J.R."/>
            <person name="Lauterbach L."/>
            <person name="Steele A.D."/>
            <person name="Gui C."/>
            <person name="Meng S."/>
            <person name="Li G."/>
            <person name="Viehrig K."/>
            <person name="Ye F."/>
            <person name="Su P."/>
            <person name="Kiefer A.F."/>
            <person name="Nichols A."/>
            <person name="Cepeda A.J."/>
            <person name="Yan W."/>
            <person name="Fan B."/>
            <person name="Jiang Y."/>
            <person name="Adhikari A."/>
            <person name="Zheng C.-J."/>
            <person name="Schuster L."/>
            <person name="Cowan T.M."/>
            <person name="Smanski M.J."/>
            <person name="Chevrette M.G."/>
            <person name="De Carvalho L.P.S."/>
            <person name="Shen B."/>
        </authorList>
    </citation>
    <scope>NUCLEOTIDE SEQUENCE [LARGE SCALE GENOMIC DNA]</scope>
    <source>
        <strain evidence="7 8">NPDC000087</strain>
    </source>
</reference>
<accession>A0ABW6W8P5</accession>
<evidence type="ECO:0000259" key="6">
    <source>
        <dbReference type="Pfam" id="PF08281"/>
    </source>
</evidence>
<gene>
    <name evidence="7" type="ORF">ACFY35_05615</name>
</gene>
<comment type="similarity">
    <text evidence="1">Belongs to the sigma-70 factor family. ECF subfamily.</text>
</comment>
<dbReference type="InterPro" id="IPR013325">
    <property type="entry name" value="RNA_pol_sigma_r2"/>
</dbReference>
<organism evidence="7 8">
    <name type="scientific">Paractinoplanes globisporus</name>
    <dbReference type="NCBI Taxonomy" id="113565"/>
    <lineage>
        <taxon>Bacteria</taxon>
        <taxon>Bacillati</taxon>
        <taxon>Actinomycetota</taxon>
        <taxon>Actinomycetes</taxon>
        <taxon>Micromonosporales</taxon>
        <taxon>Micromonosporaceae</taxon>
        <taxon>Paractinoplanes</taxon>
    </lineage>
</organism>
<dbReference type="InterPro" id="IPR007627">
    <property type="entry name" value="RNA_pol_sigma70_r2"/>
</dbReference>
<dbReference type="InterPro" id="IPR013324">
    <property type="entry name" value="RNA_pol_sigma_r3/r4-like"/>
</dbReference>
<dbReference type="SUPFAM" id="SSF88659">
    <property type="entry name" value="Sigma3 and sigma4 domains of RNA polymerase sigma factors"/>
    <property type="match status" value="1"/>
</dbReference>
<evidence type="ECO:0000256" key="4">
    <source>
        <dbReference type="ARBA" id="ARBA00023163"/>
    </source>
</evidence>
<keyword evidence="4" id="KW-0804">Transcription</keyword>
<sequence>MSEAVLERPRPREEHLTEFLDVRDRLLRIARRITGGRSDAEDVVQDAWLRWSHTDRSVIDNIPGFLCRTTARLSINAIQTAYARHQSSTGLWPVERPDLADDPAVQSARAEEFRHAVRLLVERLTPRERSAYVLREAFDYPHRQIGELLGLTEANARQLIRRARARVAVDHGRAASPADQLRLLGAFLEVARSGDPSALAEIAGD</sequence>
<name>A0ABW6W8P5_9ACTN</name>
<dbReference type="PANTHER" id="PTHR30173">
    <property type="entry name" value="SIGMA 19 FACTOR"/>
    <property type="match status" value="1"/>
</dbReference>
<dbReference type="InterPro" id="IPR013249">
    <property type="entry name" value="RNA_pol_sigma70_r4_t2"/>
</dbReference>
<dbReference type="PANTHER" id="PTHR30173:SF36">
    <property type="entry name" value="ECF RNA POLYMERASE SIGMA FACTOR SIGJ"/>
    <property type="match status" value="1"/>
</dbReference>
<evidence type="ECO:0000313" key="8">
    <source>
        <dbReference type="Proteomes" id="UP001602245"/>
    </source>
</evidence>
<evidence type="ECO:0000313" key="7">
    <source>
        <dbReference type="EMBL" id="MFF5288895.1"/>
    </source>
</evidence>
<dbReference type="Pfam" id="PF04542">
    <property type="entry name" value="Sigma70_r2"/>
    <property type="match status" value="1"/>
</dbReference>
<dbReference type="Pfam" id="PF08281">
    <property type="entry name" value="Sigma70_r4_2"/>
    <property type="match status" value="1"/>
</dbReference>
<evidence type="ECO:0000256" key="1">
    <source>
        <dbReference type="ARBA" id="ARBA00010641"/>
    </source>
</evidence>
<dbReference type="Gene3D" id="1.10.10.10">
    <property type="entry name" value="Winged helix-like DNA-binding domain superfamily/Winged helix DNA-binding domain"/>
    <property type="match status" value="1"/>
</dbReference>
<dbReference type="Proteomes" id="UP001602245">
    <property type="component" value="Unassembled WGS sequence"/>
</dbReference>
<proteinExistence type="inferred from homology"/>
<dbReference type="InterPro" id="IPR052704">
    <property type="entry name" value="ECF_Sigma-70_Domain"/>
</dbReference>
<comment type="caution">
    <text evidence="7">The sequence shown here is derived from an EMBL/GenBank/DDBJ whole genome shotgun (WGS) entry which is preliminary data.</text>
</comment>
<dbReference type="InterPro" id="IPR014284">
    <property type="entry name" value="RNA_pol_sigma-70_dom"/>
</dbReference>
<dbReference type="Gene3D" id="1.10.1740.10">
    <property type="match status" value="1"/>
</dbReference>
<evidence type="ECO:0000256" key="3">
    <source>
        <dbReference type="ARBA" id="ARBA00023082"/>
    </source>
</evidence>
<protein>
    <submittedName>
        <fullName evidence="7">Sigma-70 family RNA polymerase sigma factor</fullName>
    </submittedName>
</protein>
<evidence type="ECO:0000259" key="5">
    <source>
        <dbReference type="Pfam" id="PF04542"/>
    </source>
</evidence>
<evidence type="ECO:0000256" key="2">
    <source>
        <dbReference type="ARBA" id="ARBA00023015"/>
    </source>
</evidence>
<dbReference type="SUPFAM" id="SSF88946">
    <property type="entry name" value="Sigma2 domain of RNA polymerase sigma factors"/>
    <property type="match status" value="1"/>
</dbReference>
<dbReference type="RefSeq" id="WP_020509242.1">
    <property type="nucleotide sequence ID" value="NZ_JBIAZU010000001.1"/>
</dbReference>
<keyword evidence="3" id="KW-0731">Sigma factor</keyword>
<keyword evidence="2" id="KW-0805">Transcription regulation</keyword>
<keyword evidence="8" id="KW-1185">Reference proteome</keyword>
<feature type="domain" description="RNA polymerase sigma factor 70 region 4 type 2" evidence="6">
    <location>
        <begin position="115"/>
        <end position="166"/>
    </location>
</feature>
<feature type="domain" description="RNA polymerase sigma-70 region 2" evidence="5">
    <location>
        <begin position="22"/>
        <end position="80"/>
    </location>
</feature>
<dbReference type="InterPro" id="IPR036388">
    <property type="entry name" value="WH-like_DNA-bd_sf"/>
</dbReference>
<dbReference type="EMBL" id="JBIAZU010000001">
    <property type="protein sequence ID" value="MFF5288895.1"/>
    <property type="molecule type" value="Genomic_DNA"/>
</dbReference>